<feature type="region of interest" description="Disordered" evidence="1">
    <location>
        <begin position="29"/>
        <end position="71"/>
    </location>
</feature>
<proteinExistence type="predicted"/>
<evidence type="ECO:0000313" key="4">
    <source>
        <dbReference type="Proteomes" id="UP000250443"/>
    </source>
</evidence>
<dbReference type="EMBL" id="UAUF01000012">
    <property type="protein sequence ID" value="SPZ07843.1"/>
    <property type="molecule type" value="Genomic_DNA"/>
</dbReference>
<dbReference type="Proteomes" id="UP000626180">
    <property type="component" value="Unassembled WGS sequence"/>
</dbReference>
<reference evidence="3 4" key="1">
    <citation type="submission" date="2018-06" db="EMBL/GenBank/DDBJ databases">
        <authorList>
            <consortium name="Pathogen Informatics"/>
            <person name="Doyle S."/>
        </authorList>
    </citation>
    <scope>NUCLEOTIDE SEQUENCE [LARGE SCALE GENOMIC DNA]</scope>
    <source>
        <strain evidence="3 4">NCTC11842</strain>
    </source>
</reference>
<gene>
    <name evidence="2" type="ORF">IRZ65_17260</name>
    <name evidence="3" type="ORF">NCTC11842_02547</name>
</gene>
<evidence type="ECO:0000256" key="1">
    <source>
        <dbReference type="SAM" id="MobiDB-lite"/>
    </source>
</evidence>
<feature type="compositionally biased region" description="Pro residues" evidence="1">
    <location>
        <begin position="52"/>
        <end position="62"/>
    </location>
</feature>
<dbReference type="RefSeq" id="WP_010794756.1">
    <property type="nucleotide sequence ID" value="NZ_CP044086.1"/>
</dbReference>
<evidence type="ECO:0000313" key="3">
    <source>
        <dbReference type="EMBL" id="SPZ07843.1"/>
    </source>
</evidence>
<reference evidence="2 5" key="2">
    <citation type="submission" date="2020-10" db="EMBL/GenBank/DDBJ databases">
        <title>Genome sequences of Pseudomonas isolates.</title>
        <authorList>
            <person name="Wessels L."/>
            <person name="Reich F."/>
            <person name="Hammerl J."/>
        </authorList>
    </citation>
    <scope>NUCLEOTIDE SEQUENCE [LARGE SCALE GENOMIC DNA]</scope>
    <source>
        <strain evidence="2 5">20-MO00624-0</strain>
    </source>
</reference>
<accession>A0A2X2CLC0</accession>
<dbReference type="EMBL" id="JADMCD010000009">
    <property type="protein sequence ID" value="MBF8642429.1"/>
    <property type="molecule type" value="Genomic_DNA"/>
</dbReference>
<organism evidence="3 4">
    <name type="scientific">Pseudomonas luteola</name>
    <dbReference type="NCBI Taxonomy" id="47886"/>
    <lineage>
        <taxon>Bacteria</taxon>
        <taxon>Pseudomonadati</taxon>
        <taxon>Pseudomonadota</taxon>
        <taxon>Gammaproteobacteria</taxon>
        <taxon>Pseudomonadales</taxon>
        <taxon>Pseudomonadaceae</taxon>
        <taxon>Pseudomonas</taxon>
    </lineage>
</organism>
<sequence length="71" mass="7631">MTLSIQVVRQVEEDETILAFIPVWMGGDQPIEPGVPTEPISPPSQPIEPGEPTVPDPIPPAPVADARSMMM</sequence>
<evidence type="ECO:0000313" key="2">
    <source>
        <dbReference type="EMBL" id="MBF8642429.1"/>
    </source>
</evidence>
<name>A0A2X2CLC0_PSELU</name>
<protein>
    <submittedName>
        <fullName evidence="3">Uncharacterized protein</fullName>
    </submittedName>
</protein>
<dbReference type="AlphaFoldDB" id="A0A2X2CLC0"/>
<dbReference type="Proteomes" id="UP000250443">
    <property type="component" value="Unassembled WGS sequence"/>
</dbReference>
<keyword evidence="5" id="KW-1185">Reference proteome</keyword>
<evidence type="ECO:0000313" key="5">
    <source>
        <dbReference type="Proteomes" id="UP000626180"/>
    </source>
</evidence>